<dbReference type="Gene3D" id="2.10.50.10">
    <property type="entry name" value="Tumor Necrosis Factor Receptor, subunit A, domain 2"/>
    <property type="match status" value="1"/>
</dbReference>
<protein>
    <recommendedName>
        <fullName evidence="3">Variant-specific surface protein</fullName>
    </recommendedName>
</protein>
<evidence type="ECO:0000313" key="1">
    <source>
        <dbReference type="EMBL" id="EET01947.1"/>
    </source>
</evidence>
<comment type="caution">
    <text evidence="1">The sequence shown here is derived from an EMBL/GenBank/DDBJ whole genome shotgun (WGS) entry which is preliminary data.</text>
</comment>
<organism evidence="1 2">
    <name type="scientific">Giardia intestinalis (strain ATCC 50581 / GS clone H7)</name>
    <name type="common">Giardia lamblia</name>
    <dbReference type="NCBI Taxonomy" id="598745"/>
    <lineage>
        <taxon>Eukaryota</taxon>
        <taxon>Metamonada</taxon>
        <taxon>Diplomonadida</taxon>
        <taxon>Hexamitidae</taxon>
        <taxon>Giardiinae</taxon>
        <taxon>Giardia</taxon>
    </lineage>
</organism>
<sequence>MCKKVDPTQALTCIACTDGYYDSGTGTVTCTACGANCATCTQAGDDKCDTCKPGYFKQGDLPGTCTPCADTASGIEGCATCTFSGSLTCNSCKANYRQSGSSPITCTRACEDETACGVVQGRRSRRQGGIPLLLLAVRGPDYVPHQRSMHKGQR</sequence>
<dbReference type="EMBL" id="ACGJ01000991">
    <property type="protein sequence ID" value="EET01947.1"/>
    <property type="molecule type" value="Genomic_DNA"/>
</dbReference>
<gene>
    <name evidence="1" type="ORF">GL50581_780</name>
</gene>
<accession>C6LPW0</accession>
<dbReference type="SUPFAM" id="SSF57184">
    <property type="entry name" value="Growth factor receptor domain"/>
    <property type="match status" value="1"/>
</dbReference>
<evidence type="ECO:0000313" key="2">
    <source>
        <dbReference type="Proteomes" id="UP000002488"/>
    </source>
</evidence>
<evidence type="ECO:0008006" key="3">
    <source>
        <dbReference type="Google" id="ProtNLM"/>
    </source>
</evidence>
<dbReference type="InterPro" id="IPR009030">
    <property type="entry name" value="Growth_fac_rcpt_cys_sf"/>
</dbReference>
<dbReference type="SMART" id="SM00261">
    <property type="entry name" value="FU"/>
    <property type="match status" value="1"/>
</dbReference>
<reference evidence="1 2" key="1">
    <citation type="journal article" date="2009" name="PLoS Pathog.">
        <title>Draft genome sequencing of giardia intestinalis assemblage B isolate GS: is human giardiasis caused by two different species?</title>
        <authorList>
            <person name="Franzen O."/>
            <person name="Jerlstrom-Hultqvist J."/>
            <person name="Castro E."/>
            <person name="Sherwood E."/>
            <person name="Ankarklev J."/>
            <person name="Reiner D.S."/>
            <person name="Palm D."/>
            <person name="Andersson J.O."/>
            <person name="Andersson B."/>
            <person name="Svard S.G."/>
        </authorList>
    </citation>
    <scope>NUCLEOTIDE SEQUENCE [LARGE SCALE GENOMIC DNA]</scope>
    <source>
        <strain evidence="2">ATCC 50581 / GS clone H7</strain>
    </source>
</reference>
<dbReference type="Proteomes" id="UP000002488">
    <property type="component" value="Unassembled WGS sequence"/>
</dbReference>
<name>C6LPW0_GIAIB</name>
<dbReference type="InterPro" id="IPR006212">
    <property type="entry name" value="Furin_repeat"/>
</dbReference>
<dbReference type="AlphaFoldDB" id="C6LPW0"/>
<dbReference type="VEuPathDB" id="GiardiaDB:GL50581_780"/>
<proteinExistence type="predicted"/>